<evidence type="ECO:0000313" key="1">
    <source>
        <dbReference type="EMBL" id="MFH4982878.1"/>
    </source>
</evidence>
<accession>A0ABD6EST0</accession>
<evidence type="ECO:0000313" key="2">
    <source>
        <dbReference type="Proteomes" id="UP001608902"/>
    </source>
</evidence>
<proteinExistence type="predicted"/>
<reference evidence="1 2" key="1">
    <citation type="submission" date="2024-08" db="EMBL/GenBank/DDBJ databases">
        <title>Gnathostoma spinigerum genome.</title>
        <authorList>
            <person name="Gonzalez-Bertolin B."/>
            <person name="Monzon S."/>
            <person name="Zaballos A."/>
            <person name="Jimenez P."/>
            <person name="Dekumyoy P."/>
            <person name="Varona S."/>
            <person name="Cuesta I."/>
            <person name="Sumanam S."/>
            <person name="Adisakwattana P."/>
            <person name="Gasser R.B."/>
            <person name="Hernandez-Gonzalez A."/>
            <person name="Young N.D."/>
            <person name="Perteguer M.J."/>
        </authorList>
    </citation>
    <scope>NUCLEOTIDE SEQUENCE [LARGE SCALE GENOMIC DNA]</scope>
    <source>
        <strain evidence="1">AL3</strain>
        <tissue evidence="1">Liver</tissue>
    </source>
</reference>
<name>A0ABD6EST0_9BILA</name>
<dbReference type="Proteomes" id="UP001608902">
    <property type="component" value="Unassembled WGS sequence"/>
</dbReference>
<sequence length="55" mass="6107">MFIESSALDGSNIEESLVLLTRQMMASEDVEMNCASIELMDNKFIRSSSLCCGKK</sequence>
<dbReference type="EMBL" id="JBGFUD010010359">
    <property type="protein sequence ID" value="MFH4982878.1"/>
    <property type="molecule type" value="Genomic_DNA"/>
</dbReference>
<protein>
    <submittedName>
        <fullName evidence="1">Uncharacterized protein</fullName>
    </submittedName>
</protein>
<keyword evidence="2" id="KW-1185">Reference proteome</keyword>
<gene>
    <name evidence="1" type="ORF">AB6A40_009587</name>
</gene>
<dbReference type="AlphaFoldDB" id="A0ABD6EST0"/>
<comment type="caution">
    <text evidence="1">The sequence shown here is derived from an EMBL/GenBank/DDBJ whole genome shotgun (WGS) entry which is preliminary data.</text>
</comment>
<organism evidence="1 2">
    <name type="scientific">Gnathostoma spinigerum</name>
    <dbReference type="NCBI Taxonomy" id="75299"/>
    <lineage>
        <taxon>Eukaryota</taxon>
        <taxon>Metazoa</taxon>
        <taxon>Ecdysozoa</taxon>
        <taxon>Nematoda</taxon>
        <taxon>Chromadorea</taxon>
        <taxon>Rhabditida</taxon>
        <taxon>Spirurina</taxon>
        <taxon>Gnathostomatomorpha</taxon>
        <taxon>Gnathostomatoidea</taxon>
        <taxon>Gnathostomatidae</taxon>
        <taxon>Gnathostoma</taxon>
    </lineage>
</organism>